<evidence type="ECO:0000313" key="6">
    <source>
        <dbReference type="EMBL" id="TDQ41472.1"/>
    </source>
</evidence>
<keyword evidence="6" id="KW-0808">Transferase</keyword>
<dbReference type="Proteomes" id="UP000295632">
    <property type="component" value="Unassembled WGS sequence"/>
</dbReference>
<comment type="caution">
    <text evidence="6">The sequence shown here is derived from an EMBL/GenBank/DDBJ whole genome shotgun (WGS) entry which is preliminary data.</text>
</comment>
<sequence>MKALFLFMYLWSVVQRVVELLIARSNEKKLLARGGRIVGQDHYKWLVGAQVTFMVIWLAEFLLHPRLSPYAGLYILAYSLILGLRIWTMRSLGEFWNTKIIVLPGATLQQRGPYKWMKHPNYVIVFMEMLLLPLMFQAYVTAFCGIFLQSVALRMRLPIEEQALQESTTEAAAMMYQEKHKFFPSWRTRKFQ</sequence>
<keyword evidence="2 5" id="KW-0812">Transmembrane</keyword>
<evidence type="ECO:0000256" key="1">
    <source>
        <dbReference type="ARBA" id="ARBA00004141"/>
    </source>
</evidence>
<dbReference type="GO" id="GO:0016020">
    <property type="term" value="C:membrane"/>
    <property type="evidence" value="ECO:0007669"/>
    <property type="project" value="UniProtKB-SubCell"/>
</dbReference>
<dbReference type="Gene3D" id="1.20.120.1630">
    <property type="match status" value="1"/>
</dbReference>
<dbReference type="Pfam" id="PF04140">
    <property type="entry name" value="ICMT"/>
    <property type="match status" value="1"/>
</dbReference>
<dbReference type="InterPro" id="IPR052527">
    <property type="entry name" value="Metal_cation-efflux_comp"/>
</dbReference>
<dbReference type="EMBL" id="SNYJ01000003">
    <property type="protein sequence ID" value="TDQ41472.1"/>
    <property type="molecule type" value="Genomic_DNA"/>
</dbReference>
<name>A0A4R6U726_9BACI</name>
<evidence type="ECO:0000256" key="2">
    <source>
        <dbReference type="ARBA" id="ARBA00022692"/>
    </source>
</evidence>
<keyword evidence="7" id="KW-1185">Reference proteome</keyword>
<evidence type="ECO:0000256" key="3">
    <source>
        <dbReference type="ARBA" id="ARBA00022989"/>
    </source>
</evidence>
<organism evidence="6 7">
    <name type="scientific">Aureibacillus halotolerans</name>
    <dbReference type="NCBI Taxonomy" id="1508390"/>
    <lineage>
        <taxon>Bacteria</taxon>
        <taxon>Bacillati</taxon>
        <taxon>Bacillota</taxon>
        <taxon>Bacilli</taxon>
        <taxon>Bacillales</taxon>
        <taxon>Bacillaceae</taxon>
        <taxon>Aureibacillus</taxon>
    </lineage>
</organism>
<dbReference type="PANTHER" id="PTHR43847:SF1">
    <property type="entry name" value="BLL3993 PROTEIN"/>
    <property type="match status" value="1"/>
</dbReference>
<dbReference type="GO" id="GO:0004671">
    <property type="term" value="F:protein C-terminal S-isoprenylcysteine carboxyl O-methyltransferase activity"/>
    <property type="evidence" value="ECO:0007669"/>
    <property type="project" value="InterPro"/>
</dbReference>
<keyword evidence="3 5" id="KW-1133">Transmembrane helix</keyword>
<evidence type="ECO:0000256" key="5">
    <source>
        <dbReference type="SAM" id="Phobius"/>
    </source>
</evidence>
<dbReference type="PANTHER" id="PTHR43847">
    <property type="entry name" value="BLL3993 PROTEIN"/>
    <property type="match status" value="1"/>
</dbReference>
<feature type="transmembrane region" description="Helical" evidence="5">
    <location>
        <begin position="70"/>
        <end position="88"/>
    </location>
</feature>
<feature type="transmembrane region" description="Helical" evidence="5">
    <location>
        <begin position="45"/>
        <end position="63"/>
    </location>
</feature>
<evidence type="ECO:0000313" key="7">
    <source>
        <dbReference type="Proteomes" id="UP000295632"/>
    </source>
</evidence>
<dbReference type="RefSeq" id="WP_166639156.1">
    <property type="nucleotide sequence ID" value="NZ_SNYJ01000003.1"/>
</dbReference>
<reference evidence="6 7" key="1">
    <citation type="submission" date="2019-03" db="EMBL/GenBank/DDBJ databases">
        <title>Genomic Encyclopedia of Type Strains, Phase IV (KMG-IV): sequencing the most valuable type-strain genomes for metagenomic binning, comparative biology and taxonomic classification.</title>
        <authorList>
            <person name="Goeker M."/>
        </authorList>
    </citation>
    <scope>NUCLEOTIDE SEQUENCE [LARGE SCALE GENOMIC DNA]</scope>
    <source>
        <strain evidence="6 7">DSM 28697</strain>
    </source>
</reference>
<comment type="subcellular location">
    <subcellularLocation>
        <location evidence="1">Membrane</location>
        <topology evidence="1">Multi-pass membrane protein</topology>
    </subcellularLocation>
</comment>
<protein>
    <submittedName>
        <fullName evidence="6">15-methylpalmitoyl-4-hydroxy-2-pyrone 4-O-methyltransferase</fullName>
    </submittedName>
</protein>
<accession>A0A4R6U726</accession>
<feature type="transmembrane region" description="Helical" evidence="5">
    <location>
        <begin position="122"/>
        <end position="148"/>
    </location>
</feature>
<dbReference type="AlphaFoldDB" id="A0A4R6U726"/>
<keyword evidence="6" id="KW-0489">Methyltransferase</keyword>
<gene>
    <name evidence="6" type="ORF">EV213_10349</name>
</gene>
<dbReference type="GO" id="GO:0032259">
    <property type="term" value="P:methylation"/>
    <property type="evidence" value="ECO:0007669"/>
    <property type="project" value="UniProtKB-KW"/>
</dbReference>
<proteinExistence type="predicted"/>
<keyword evidence="4 5" id="KW-0472">Membrane</keyword>
<evidence type="ECO:0000256" key="4">
    <source>
        <dbReference type="ARBA" id="ARBA00023136"/>
    </source>
</evidence>
<dbReference type="InterPro" id="IPR007269">
    <property type="entry name" value="ICMT_MeTrfase"/>
</dbReference>